<keyword evidence="10" id="KW-1185">Reference proteome</keyword>
<sequence length="359" mass="39848">MQSLPAYFKYFIILASLVLTTYVLIVGKPIISPLITAFIIALLLRPLSNFLERGRINRGISAVLSILLVLLVLTGLFYFFSSQVGSITSDLQSIGERFNELLDRANTWMEDTFAVAQGEQNRYVKESLNSFLQNSTAAITGTLSATADFFTSFFLFLITLFFLLYYRRFFVAFLYKYFRPEQHPKVGATLHKVELVVRSYIVGLFSVILIVAILNSVGLLLLGIQHAIFFGVLAAVLTIIPYIGILVGSLLPILFALVTKDSLWYPVGVLILFWAIQFLEGNFITPNVVGGRVSLNPFAAIIALFFGGMIWGAIGMILSIPVLAIIKVICDTVEPLYPIGFLLDNPPIDDPDDPEKTPL</sequence>
<comment type="caution">
    <text evidence="9">The sequence shown here is derived from an EMBL/GenBank/DDBJ whole genome shotgun (WGS) entry which is preliminary data.</text>
</comment>
<evidence type="ECO:0000313" key="9">
    <source>
        <dbReference type="EMBL" id="EMR01314.1"/>
    </source>
</evidence>
<comment type="subcellular location">
    <subcellularLocation>
        <location evidence="1">Cell membrane</location>
        <topology evidence="1">Multi-pass membrane protein</topology>
    </subcellularLocation>
</comment>
<dbReference type="Proteomes" id="UP000011910">
    <property type="component" value="Unassembled WGS sequence"/>
</dbReference>
<dbReference type="RefSeq" id="WP_009196943.1">
    <property type="nucleotide sequence ID" value="NZ_AODQ01000126.1"/>
</dbReference>
<evidence type="ECO:0000256" key="2">
    <source>
        <dbReference type="ARBA" id="ARBA00009773"/>
    </source>
</evidence>
<evidence type="ECO:0000256" key="8">
    <source>
        <dbReference type="SAM" id="Phobius"/>
    </source>
</evidence>
<keyword evidence="6 8" id="KW-1133">Transmembrane helix</keyword>
<dbReference type="eggNOG" id="COG0628">
    <property type="taxonomic scope" value="Bacteria"/>
</dbReference>
<keyword evidence="4" id="KW-1003">Cell membrane</keyword>
<evidence type="ECO:0000313" key="10">
    <source>
        <dbReference type="Proteomes" id="UP000011910"/>
    </source>
</evidence>
<feature type="transmembrane region" description="Helical" evidence="8">
    <location>
        <begin position="30"/>
        <end position="47"/>
    </location>
</feature>
<dbReference type="GO" id="GO:0005886">
    <property type="term" value="C:plasma membrane"/>
    <property type="evidence" value="ECO:0007669"/>
    <property type="project" value="UniProtKB-SubCell"/>
</dbReference>
<dbReference type="OrthoDB" id="9793390at2"/>
<dbReference type="InterPro" id="IPR002549">
    <property type="entry name" value="AI-2E-like"/>
</dbReference>
<comment type="similarity">
    <text evidence="2">Belongs to the autoinducer-2 exporter (AI-2E) (TC 2.A.86) family.</text>
</comment>
<keyword evidence="5 8" id="KW-0812">Transmembrane</keyword>
<accession>M7NS79</accession>
<feature type="transmembrane region" description="Helical" evidence="8">
    <location>
        <begin position="59"/>
        <end position="80"/>
    </location>
</feature>
<keyword evidence="3" id="KW-0813">Transport</keyword>
<organism evidence="9 10">
    <name type="scientific">Cesiribacter andamanensis AMV16</name>
    <dbReference type="NCBI Taxonomy" id="1279009"/>
    <lineage>
        <taxon>Bacteria</taxon>
        <taxon>Pseudomonadati</taxon>
        <taxon>Bacteroidota</taxon>
        <taxon>Cytophagia</taxon>
        <taxon>Cytophagales</taxon>
        <taxon>Cesiribacteraceae</taxon>
        <taxon>Cesiribacter</taxon>
    </lineage>
</organism>
<evidence type="ECO:0000256" key="5">
    <source>
        <dbReference type="ARBA" id="ARBA00022692"/>
    </source>
</evidence>
<feature type="transmembrane region" description="Helical" evidence="8">
    <location>
        <begin position="200"/>
        <end position="222"/>
    </location>
</feature>
<evidence type="ECO:0000256" key="4">
    <source>
        <dbReference type="ARBA" id="ARBA00022475"/>
    </source>
</evidence>
<feature type="transmembrane region" description="Helical" evidence="8">
    <location>
        <begin position="149"/>
        <end position="166"/>
    </location>
</feature>
<keyword evidence="7 8" id="KW-0472">Membrane</keyword>
<dbReference type="EMBL" id="AODQ01000126">
    <property type="protein sequence ID" value="EMR01314.1"/>
    <property type="molecule type" value="Genomic_DNA"/>
</dbReference>
<dbReference type="AlphaFoldDB" id="M7NS79"/>
<feature type="transmembrane region" description="Helical" evidence="8">
    <location>
        <begin position="299"/>
        <end position="326"/>
    </location>
</feature>
<reference evidence="9 10" key="1">
    <citation type="journal article" date="2013" name="Genome Announc.">
        <title>Draft Genome Sequence of Cesiribacter andamanensis Strain AMV16T, Isolated from a Soil Sample from a Mud Volcano in the Andaman Islands, India.</title>
        <authorList>
            <person name="Shivaji S."/>
            <person name="Ara S."/>
            <person name="Begum Z."/>
            <person name="Srinivas T.N."/>
            <person name="Singh A."/>
            <person name="Kumar Pinnaka A."/>
        </authorList>
    </citation>
    <scope>NUCLEOTIDE SEQUENCE [LARGE SCALE GENOMIC DNA]</scope>
    <source>
        <strain evidence="9 10">AMV16</strain>
    </source>
</reference>
<dbReference type="Pfam" id="PF01594">
    <property type="entry name" value="AI-2E_transport"/>
    <property type="match status" value="1"/>
</dbReference>
<gene>
    <name evidence="9" type="ORF">ADICEAN_03562</name>
</gene>
<feature type="transmembrane region" description="Helical" evidence="8">
    <location>
        <begin position="7"/>
        <end position="24"/>
    </location>
</feature>
<feature type="transmembrane region" description="Helical" evidence="8">
    <location>
        <begin position="228"/>
        <end position="255"/>
    </location>
</feature>
<evidence type="ECO:0000256" key="7">
    <source>
        <dbReference type="ARBA" id="ARBA00023136"/>
    </source>
</evidence>
<dbReference type="GO" id="GO:0055085">
    <property type="term" value="P:transmembrane transport"/>
    <property type="evidence" value="ECO:0007669"/>
    <property type="project" value="TreeGrafter"/>
</dbReference>
<evidence type="ECO:0000256" key="1">
    <source>
        <dbReference type="ARBA" id="ARBA00004651"/>
    </source>
</evidence>
<feature type="transmembrane region" description="Helical" evidence="8">
    <location>
        <begin position="262"/>
        <end position="279"/>
    </location>
</feature>
<dbReference type="PANTHER" id="PTHR21716:SF53">
    <property type="entry name" value="PERMEASE PERM-RELATED"/>
    <property type="match status" value="1"/>
</dbReference>
<protein>
    <recommendedName>
        <fullName evidence="11">AI-2E family transporter</fullName>
    </recommendedName>
</protein>
<evidence type="ECO:0000256" key="6">
    <source>
        <dbReference type="ARBA" id="ARBA00022989"/>
    </source>
</evidence>
<name>M7NS79_9BACT</name>
<evidence type="ECO:0008006" key="11">
    <source>
        <dbReference type="Google" id="ProtNLM"/>
    </source>
</evidence>
<proteinExistence type="inferred from homology"/>
<dbReference type="PANTHER" id="PTHR21716">
    <property type="entry name" value="TRANSMEMBRANE PROTEIN"/>
    <property type="match status" value="1"/>
</dbReference>
<dbReference type="STRING" id="1279009.ADICEAN_03562"/>
<evidence type="ECO:0000256" key="3">
    <source>
        <dbReference type="ARBA" id="ARBA00022448"/>
    </source>
</evidence>